<keyword evidence="3 8" id="KW-0285">Flavoprotein</keyword>
<dbReference type="GO" id="GO:0004499">
    <property type="term" value="F:N,N-dimethylaniline monooxygenase activity"/>
    <property type="evidence" value="ECO:0007669"/>
    <property type="project" value="InterPro"/>
</dbReference>
<dbReference type="GO" id="GO:0050661">
    <property type="term" value="F:NADP binding"/>
    <property type="evidence" value="ECO:0007669"/>
    <property type="project" value="InterPro"/>
</dbReference>
<dbReference type="EMBL" id="CADEPM010000006">
    <property type="protein sequence ID" value="CAB3407091.1"/>
    <property type="molecule type" value="Genomic_DNA"/>
</dbReference>
<comment type="cofactor">
    <cofactor evidence="1 8">
        <name>FAD</name>
        <dbReference type="ChEBI" id="CHEBI:57692"/>
    </cofactor>
</comment>
<accession>A0A8S1F4P4</accession>
<dbReference type="PRINTS" id="PR00370">
    <property type="entry name" value="FMOXYGENASE"/>
</dbReference>
<evidence type="ECO:0000256" key="1">
    <source>
        <dbReference type="ARBA" id="ARBA00001974"/>
    </source>
</evidence>
<evidence type="ECO:0000256" key="8">
    <source>
        <dbReference type="RuleBase" id="RU361177"/>
    </source>
</evidence>
<protein>
    <recommendedName>
        <fullName evidence="8">Flavin-containing monooxygenase</fullName>
        <ecNumber evidence="8">1.-.-.-</ecNumber>
    </recommendedName>
</protein>
<gene>
    <name evidence="9" type="ORF">CBOVIS_LOCUS9070</name>
</gene>
<proteinExistence type="inferred from homology"/>
<evidence type="ECO:0000256" key="6">
    <source>
        <dbReference type="ARBA" id="ARBA00023002"/>
    </source>
</evidence>
<dbReference type="InterPro" id="IPR050346">
    <property type="entry name" value="FMO-like"/>
</dbReference>
<keyword evidence="10" id="KW-1185">Reference proteome</keyword>
<comment type="similarity">
    <text evidence="2 8">Belongs to the FMO family.</text>
</comment>
<evidence type="ECO:0000256" key="5">
    <source>
        <dbReference type="ARBA" id="ARBA00022857"/>
    </source>
</evidence>
<dbReference type="InterPro" id="IPR020946">
    <property type="entry name" value="Flavin_mOase-like"/>
</dbReference>
<dbReference type="EC" id="1.-.-.-" evidence="8"/>
<evidence type="ECO:0000256" key="3">
    <source>
        <dbReference type="ARBA" id="ARBA00022630"/>
    </source>
</evidence>
<keyword evidence="5" id="KW-0521">NADP</keyword>
<dbReference type="GO" id="GO:0050660">
    <property type="term" value="F:flavin adenine dinucleotide binding"/>
    <property type="evidence" value="ECO:0007669"/>
    <property type="project" value="InterPro"/>
</dbReference>
<evidence type="ECO:0000313" key="10">
    <source>
        <dbReference type="Proteomes" id="UP000494206"/>
    </source>
</evidence>
<evidence type="ECO:0000256" key="7">
    <source>
        <dbReference type="ARBA" id="ARBA00023033"/>
    </source>
</evidence>
<dbReference type="Pfam" id="PF00743">
    <property type="entry name" value="FMO-like"/>
    <property type="match status" value="2"/>
</dbReference>
<dbReference type="FunFam" id="3.50.50.60:FF:000138">
    <property type="entry name" value="Flavin-containing monooxygenase"/>
    <property type="match status" value="1"/>
</dbReference>
<dbReference type="OrthoDB" id="66881at2759"/>
<keyword evidence="4 8" id="KW-0274">FAD</keyword>
<comment type="caution">
    <text evidence="9">The sequence shown here is derived from an EMBL/GenBank/DDBJ whole genome shotgun (WGS) entry which is preliminary data.</text>
</comment>
<sequence>MSKCVCVIGAGAAGLAAAKHSVAKSLNVEVFEQTGQIGGTWVYSEKRGCHSSMYKNLKTNLPKEVMQFKDVPFKNELPSFLTHEEVLEYLAEFAEGLPINFEHTVENVERLDDKWQVTVRNKQNEEFSKLYDVVFVCNGHYSQPNNPYANSNFKGTLIHSHDYRTPDEFAGLDVIVIGAGPSGIDIALQLAETAKKITLISRKATYPELPENIKQISQHVTQVTESGCIAEDGSEYYSDAIIVCTGYFYKFPFLSDNILQLKENDQLVSPLFEHVVHVKYPTSLFFIGLNLVTITFPLFEYQIEMALNFATGVAKIPERVELEEFEQKQLEHQKSRGLLPRFYHLLQHDQWEYMRRLAKLGNFSEWPYMRTIEKIVIYLQDERKKNVQGYKNINFELSSDSTDFNVINC</sequence>
<evidence type="ECO:0000256" key="2">
    <source>
        <dbReference type="ARBA" id="ARBA00009183"/>
    </source>
</evidence>
<dbReference type="Proteomes" id="UP000494206">
    <property type="component" value="Unassembled WGS sequence"/>
</dbReference>
<evidence type="ECO:0000313" key="9">
    <source>
        <dbReference type="EMBL" id="CAB3407091.1"/>
    </source>
</evidence>
<dbReference type="Gene3D" id="3.50.50.60">
    <property type="entry name" value="FAD/NAD(P)-binding domain"/>
    <property type="match status" value="2"/>
</dbReference>
<organism evidence="9 10">
    <name type="scientific">Caenorhabditis bovis</name>
    <dbReference type="NCBI Taxonomy" id="2654633"/>
    <lineage>
        <taxon>Eukaryota</taxon>
        <taxon>Metazoa</taxon>
        <taxon>Ecdysozoa</taxon>
        <taxon>Nematoda</taxon>
        <taxon>Chromadorea</taxon>
        <taxon>Rhabditida</taxon>
        <taxon>Rhabditina</taxon>
        <taxon>Rhabditomorpha</taxon>
        <taxon>Rhabditoidea</taxon>
        <taxon>Rhabditidae</taxon>
        <taxon>Peloderinae</taxon>
        <taxon>Caenorhabditis</taxon>
    </lineage>
</organism>
<dbReference type="SUPFAM" id="SSF51905">
    <property type="entry name" value="FAD/NAD(P)-binding domain"/>
    <property type="match status" value="2"/>
</dbReference>
<dbReference type="PIRSF" id="PIRSF000332">
    <property type="entry name" value="FMO"/>
    <property type="match status" value="1"/>
</dbReference>
<dbReference type="PANTHER" id="PTHR23023">
    <property type="entry name" value="DIMETHYLANILINE MONOOXYGENASE"/>
    <property type="match status" value="1"/>
</dbReference>
<name>A0A8S1F4P4_9PELO</name>
<evidence type="ECO:0000256" key="4">
    <source>
        <dbReference type="ARBA" id="ARBA00022827"/>
    </source>
</evidence>
<keyword evidence="6 8" id="KW-0560">Oxidoreductase</keyword>
<keyword evidence="7 8" id="KW-0503">Monooxygenase</keyword>
<dbReference type="InterPro" id="IPR036188">
    <property type="entry name" value="FAD/NAD-bd_sf"/>
</dbReference>
<dbReference type="AlphaFoldDB" id="A0A8S1F4P4"/>
<dbReference type="InterPro" id="IPR000960">
    <property type="entry name" value="Flavin_mOase"/>
</dbReference>
<reference evidence="9 10" key="1">
    <citation type="submission" date="2020-04" db="EMBL/GenBank/DDBJ databases">
        <authorList>
            <person name="Laetsch R D."/>
            <person name="Stevens L."/>
            <person name="Kumar S."/>
            <person name="Blaxter L. M."/>
        </authorList>
    </citation>
    <scope>NUCLEOTIDE SEQUENCE [LARGE SCALE GENOMIC DNA]</scope>
</reference>